<name>A0A930EDG6_9FIRM</name>
<gene>
    <name evidence="1" type="ORF">HXM71_02275</name>
</gene>
<comment type="caution">
    <text evidence="1">The sequence shown here is derived from an EMBL/GenBank/DDBJ whole genome shotgun (WGS) entry which is preliminary data.</text>
</comment>
<evidence type="ECO:0000313" key="1">
    <source>
        <dbReference type="EMBL" id="MBF1351933.1"/>
    </source>
</evidence>
<accession>A0A930EDG6</accession>
<evidence type="ECO:0000313" key="2">
    <source>
        <dbReference type="Proteomes" id="UP000722050"/>
    </source>
</evidence>
<sequence>MNIKIKNTPDKYKIMADEIVLPLLELLQELNSLEEEVFKRNSELDAEKLILNIPANQNHPKWIRLMEEYESRYEEIAKGKVSKNLMSKGYATHYSNPSEYFYVHSDDFLLEFAMQQSDVAIIIIHFSGATDMKHKFIVRQINKKWVVDEKYYGFADEAIWYSDGI</sequence>
<dbReference type="AlphaFoldDB" id="A0A930EDG6"/>
<dbReference type="Proteomes" id="UP000722050">
    <property type="component" value="Unassembled WGS sequence"/>
</dbReference>
<protein>
    <recommendedName>
        <fullName evidence="3">NTF2 fold immunity protein domain-containing protein</fullName>
    </recommendedName>
</protein>
<proteinExistence type="predicted"/>
<dbReference type="EMBL" id="JABZQH010000049">
    <property type="protein sequence ID" value="MBF1351933.1"/>
    <property type="molecule type" value="Genomic_DNA"/>
</dbReference>
<organism evidence="1 2">
    <name type="scientific">Mogibacterium diversum</name>
    <dbReference type="NCBI Taxonomy" id="114527"/>
    <lineage>
        <taxon>Bacteria</taxon>
        <taxon>Bacillati</taxon>
        <taxon>Bacillota</taxon>
        <taxon>Clostridia</taxon>
        <taxon>Peptostreptococcales</taxon>
        <taxon>Anaerovoracaceae</taxon>
        <taxon>Mogibacterium</taxon>
    </lineage>
</organism>
<evidence type="ECO:0008006" key="3">
    <source>
        <dbReference type="Google" id="ProtNLM"/>
    </source>
</evidence>
<reference evidence="1" key="1">
    <citation type="submission" date="2020-04" db="EMBL/GenBank/DDBJ databases">
        <title>Deep metagenomics examines the oral microbiome during advanced dental caries in children, revealing novel taxa and co-occurrences with host molecules.</title>
        <authorList>
            <person name="Baker J.L."/>
            <person name="Morton J.T."/>
            <person name="Dinis M."/>
            <person name="Alvarez R."/>
            <person name="Tran N.C."/>
            <person name="Knight R."/>
            <person name="Edlund A."/>
        </authorList>
    </citation>
    <scope>NUCLEOTIDE SEQUENCE</scope>
    <source>
        <strain evidence="1">JCVI_24_bin.8</strain>
    </source>
</reference>